<gene>
    <name evidence="1" type="ORF">Hyperionvirus1_138</name>
</gene>
<organism evidence="1">
    <name type="scientific">Hyperionvirus sp</name>
    <dbReference type="NCBI Taxonomy" id="2487770"/>
    <lineage>
        <taxon>Viruses</taxon>
        <taxon>Varidnaviria</taxon>
        <taxon>Bamfordvirae</taxon>
        <taxon>Nucleocytoviricota</taxon>
        <taxon>Megaviricetes</taxon>
        <taxon>Imitervirales</taxon>
        <taxon>Mimiviridae</taxon>
        <taxon>Klosneuvirinae</taxon>
    </lineage>
</organism>
<sequence>MLRYVRGRWVSMKGVSAVFLRRERERKGRVRISKSVIVFSSFKINVCRFVNFWSDDPFIL</sequence>
<reference evidence="1" key="1">
    <citation type="submission" date="2018-10" db="EMBL/GenBank/DDBJ databases">
        <title>Hidden diversity of soil giant viruses.</title>
        <authorList>
            <person name="Schulz F."/>
            <person name="Alteio L."/>
            <person name="Goudeau D."/>
            <person name="Ryan E.M."/>
            <person name="Malmstrom R.R."/>
            <person name="Blanchard J."/>
            <person name="Woyke T."/>
        </authorList>
    </citation>
    <scope>NUCLEOTIDE SEQUENCE</scope>
    <source>
        <strain evidence="1">HYV1</strain>
    </source>
</reference>
<accession>A0A3G5AB77</accession>
<name>A0A3G5AB77_9VIRU</name>
<dbReference type="EMBL" id="MK072383">
    <property type="protein sequence ID" value="AYV82559.1"/>
    <property type="molecule type" value="Genomic_DNA"/>
</dbReference>
<proteinExistence type="predicted"/>
<evidence type="ECO:0000313" key="1">
    <source>
        <dbReference type="EMBL" id="AYV82559.1"/>
    </source>
</evidence>
<protein>
    <submittedName>
        <fullName evidence="1">Uncharacterized protein</fullName>
    </submittedName>
</protein>